<proteinExistence type="predicted"/>
<reference evidence="2 3" key="1">
    <citation type="submission" date="2018-06" db="EMBL/GenBank/DDBJ databases">
        <title>Echinicola strongylocentroti sp. nov., isolated from a sea urchin Strongylocentrotus intermedius.</title>
        <authorList>
            <person name="Bae S.S."/>
        </authorList>
    </citation>
    <scope>NUCLEOTIDE SEQUENCE [LARGE SCALE GENOMIC DNA]</scope>
    <source>
        <strain evidence="2 3">MEBiC08714</strain>
    </source>
</reference>
<dbReference type="OrthoDB" id="1496251at2"/>
<accession>A0A2Z4INU7</accession>
<keyword evidence="3" id="KW-1185">Reference proteome</keyword>
<keyword evidence="1" id="KW-0472">Membrane</keyword>
<keyword evidence="1" id="KW-1133">Transmembrane helix</keyword>
<protein>
    <recommendedName>
        <fullName evidence="4">HTTM domain-containing protein</fullName>
    </recommendedName>
</protein>
<gene>
    <name evidence="2" type="ORF">DN752_21045</name>
</gene>
<feature type="transmembrane region" description="Helical" evidence="1">
    <location>
        <begin position="249"/>
        <end position="267"/>
    </location>
</feature>
<sequence>MKNVLGLVDDFFRGLFNRIESNTSLDNYELGILRIFSGLFCLVYFLPKFGWLSEFSDSYFRPGYFNFTNVFNGFLPDWYFRLSDYLIIGLLVSVSLGIFTRVSLRILSIILIFNYGFQYSFGKVDHLILFPLLFLFLSFTNSGCQIAFIKDRESKFGSLSLAVFSICIVFAFFTAGFEKLFSWIDFDLGTSGVLFWYQYGYLVLDRQYLLANYFSSLHPIIYEVMDYLAVVFELSGVIFLFGTKKSWKIYLLIGSIFHFINTLVLNIPYTHHLIVFSVWLSFPFLKRCNFLFILYLVPLFFEGNLRDAFLWGIMIIFGFLNVFIYHKEVSTPENFKQDVN</sequence>
<feature type="transmembrane region" description="Helical" evidence="1">
    <location>
        <begin position="28"/>
        <end position="46"/>
    </location>
</feature>
<dbReference type="AlphaFoldDB" id="A0A2Z4INU7"/>
<name>A0A2Z4INU7_9BACT</name>
<feature type="transmembrane region" description="Helical" evidence="1">
    <location>
        <begin position="273"/>
        <end position="296"/>
    </location>
</feature>
<dbReference type="KEGG" id="est:DN752_21045"/>
<keyword evidence="1" id="KW-0812">Transmembrane</keyword>
<feature type="transmembrane region" description="Helical" evidence="1">
    <location>
        <begin position="219"/>
        <end position="242"/>
    </location>
</feature>
<evidence type="ECO:0000256" key="1">
    <source>
        <dbReference type="SAM" id="Phobius"/>
    </source>
</evidence>
<dbReference type="EMBL" id="CP030041">
    <property type="protein sequence ID" value="AWW32430.1"/>
    <property type="molecule type" value="Genomic_DNA"/>
</dbReference>
<feature type="transmembrane region" description="Helical" evidence="1">
    <location>
        <begin position="308"/>
        <end position="326"/>
    </location>
</feature>
<evidence type="ECO:0000313" key="2">
    <source>
        <dbReference type="EMBL" id="AWW32430.1"/>
    </source>
</evidence>
<organism evidence="2 3">
    <name type="scientific">Echinicola strongylocentroti</name>
    <dbReference type="NCBI Taxonomy" id="1795355"/>
    <lineage>
        <taxon>Bacteria</taxon>
        <taxon>Pseudomonadati</taxon>
        <taxon>Bacteroidota</taxon>
        <taxon>Cytophagia</taxon>
        <taxon>Cytophagales</taxon>
        <taxon>Cyclobacteriaceae</taxon>
        <taxon>Echinicola</taxon>
    </lineage>
</organism>
<dbReference type="RefSeq" id="WP_112785803.1">
    <property type="nucleotide sequence ID" value="NZ_CP030041.1"/>
</dbReference>
<evidence type="ECO:0008006" key="4">
    <source>
        <dbReference type="Google" id="ProtNLM"/>
    </source>
</evidence>
<feature type="transmembrane region" description="Helical" evidence="1">
    <location>
        <begin position="127"/>
        <end position="149"/>
    </location>
</feature>
<evidence type="ECO:0000313" key="3">
    <source>
        <dbReference type="Proteomes" id="UP000248688"/>
    </source>
</evidence>
<feature type="transmembrane region" description="Helical" evidence="1">
    <location>
        <begin position="85"/>
        <end position="115"/>
    </location>
</feature>
<dbReference type="Proteomes" id="UP000248688">
    <property type="component" value="Chromosome"/>
</dbReference>
<feature type="transmembrane region" description="Helical" evidence="1">
    <location>
        <begin position="155"/>
        <end position="173"/>
    </location>
</feature>